<protein>
    <submittedName>
        <fullName evidence="1">Uncharacterized protein</fullName>
    </submittedName>
</protein>
<proteinExistence type="predicted"/>
<organism evidence="1 2">
    <name type="scientific">Arctium lappa</name>
    <name type="common">Greater burdock</name>
    <name type="synonym">Lappa major</name>
    <dbReference type="NCBI Taxonomy" id="4217"/>
    <lineage>
        <taxon>Eukaryota</taxon>
        <taxon>Viridiplantae</taxon>
        <taxon>Streptophyta</taxon>
        <taxon>Embryophyta</taxon>
        <taxon>Tracheophyta</taxon>
        <taxon>Spermatophyta</taxon>
        <taxon>Magnoliopsida</taxon>
        <taxon>eudicotyledons</taxon>
        <taxon>Gunneridae</taxon>
        <taxon>Pentapetalae</taxon>
        <taxon>asterids</taxon>
        <taxon>campanulids</taxon>
        <taxon>Asterales</taxon>
        <taxon>Asteraceae</taxon>
        <taxon>Carduoideae</taxon>
        <taxon>Cardueae</taxon>
        <taxon>Arctiinae</taxon>
        <taxon>Arctium</taxon>
    </lineage>
</organism>
<comment type="caution">
    <text evidence="1">The sequence shown here is derived from an EMBL/GenBank/DDBJ whole genome shotgun (WGS) entry which is preliminary data.</text>
</comment>
<dbReference type="EMBL" id="CM042055">
    <property type="protein sequence ID" value="KAI3702159.1"/>
    <property type="molecule type" value="Genomic_DNA"/>
</dbReference>
<keyword evidence="2" id="KW-1185">Reference proteome</keyword>
<gene>
    <name evidence="1" type="ORF">L6452_27885</name>
</gene>
<reference evidence="1 2" key="2">
    <citation type="journal article" date="2022" name="Mol. Ecol. Resour.">
        <title>The genomes of chicory, endive, great burdock and yacon provide insights into Asteraceae paleo-polyploidization history and plant inulin production.</title>
        <authorList>
            <person name="Fan W."/>
            <person name="Wang S."/>
            <person name="Wang H."/>
            <person name="Wang A."/>
            <person name="Jiang F."/>
            <person name="Liu H."/>
            <person name="Zhao H."/>
            <person name="Xu D."/>
            <person name="Zhang Y."/>
        </authorList>
    </citation>
    <scope>NUCLEOTIDE SEQUENCE [LARGE SCALE GENOMIC DNA]</scope>
    <source>
        <strain evidence="2">cv. Niubang</strain>
    </source>
</reference>
<evidence type="ECO:0000313" key="2">
    <source>
        <dbReference type="Proteomes" id="UP001055879"/>
    </source>
</evidence>
<name>A0ACB8ZXT5_ARCLA</name>
<evidence type="ECO:0000313" key="1">
    <source>
        <dbReference type="EMBL" id="KAI3702159.1"/>
    </source>
</evidence>
<reference evidence="2" key="1">
    <citation type="journal article" date="2022" name="Mol. Ecol. Resour.">
        <title>The genomes of chicory, endive, great burdock and yacon provide insights into Asteraceae palaeo-polyploidization history and plant inulin production.</title>
        <authorList>
            <person name="Fan W."/>
            <person name="Wang S."/>
            <person name="Wang H."/>
            <person name="Wang A."/>
            <person name="Jiang F."/>
            <person name="Liu H."/>
            <person name="Zhao H."/>
            <person name="Xu D."/>
            <person name="Zhang Y."/>
        </authorList>
    </citation>
    <scope>NUCLEOTIDE SEQUENCE [LARGE SCALE GENOMIC DNA]</scope>
    <source>
        <strain evidence="2">cv. Niubang</strain>
    </source>
</reference>
<accession>A0ACB8ZXT5</accession>
<sequence length="608" mass="65859">MPTTDELSQQNIKDRFYGVYEAVALKLPNKAGDMPILKPPEDESIRTLYVGGLYGRVSEQDLRDHFYAYGELESVTMVPQRACAFVTYTTRKGAEKAANELSNNLEIKGLRLKLMWGRLKAPKAEREVVSNEERQQSVAHNGLLAKAAISQQQSQMIQPPGTAASQDQQPPPPMHYVNNPPPLPQLGRAYYASTDPQRTGAVIPSQEGSAVTGSGTDPNDLVGPDVNSAEQTEELPRIHRKDSSFGLPVGHCGVGINASMEVSEGASEDLRKPSISGERVETRTMTSGGAKRSSDQLEAMSPQEMRERVMKRKKGSLTSTLVGSTIVPPVSPTGLAAMLSLDASTPPVSAGMDVATQVGLAAVGATTESSEETPLTRFVTSFPRDFLLQKSGVTTLWPDADTLLFPGPMHLLEKKSDLELVNEITEMNLQAVQVALMSRRRLLAQLGQQDAWRIRLAEAEAAEARMSSQLSEAAAHIQSLKEAAAAAEVRAAAAVEARKACEALLMTADAQLREMTEKMRRKSEEIREERKDVASSAALRARAKLMREFLDGKSSSWDPQAEIDFYVAHIGEEADLVSKDTPMSTIDVGTHIAKSSARVAALADVVGN</sequence>
<dbReference type="Proteomes" id="UP001055879">
    <property type="component" value="Linkage Group LG09"/>
</dbReference>